<dbReference type="Ensembl" id="ENSAOWT00000008856.1">
    <property type="protein sequence ID" value="ENSAOWP00000007825.1"/>
    <property type="gene ID" value="ENSAOWG00000005374.1"/>
</dbReference>
<dbReference type="AlphaFoldDB" id="A0A8B9PAP1"/>
<feature type="signal peptide" evidence="1">
    <location>
        <begin position="1"/>
        <end position="19"/>
    </location>
</feature>
<proteinExistence type="predicted"/>
<keyword evidence="1" id="KW-0732">Signal</keyword>
<sequence>LSAFLAVLPSSLLIYMVQSVSLVKGRWPCVEGGGGTEQRGESHVLTHVAFHFCRGHQHSA</sequence>
<name>A0A8B9PAP1_APTOW</name>
<accession>A0A8B9PAP1</accession>
<evidence type="ECO:0000256" key="1">
    <source>
        <dbReference type="SAM" id="SignalP"/>
    </source>
</evidence>
<evidence type="ECO:0000313" key="2">
    <source>
        <dbReference type="Ensembl" id="ENSAOWP00000007825.1"/>
    </source>
</evidence>
<feature type="chain" id="PRO_5034708139" evidence="1">
    <location>
        <begin position="20"/>
        <end position="60"/>
    </location>
</feature>
<reference evidence="2" key="2">
    <citation type="submission" date="2025-09" db="UniProtKB">
        <authorList>
            <consortium name="Ensembl"/>
        </authorList>
    </citation>
    <scope>IDENTIFICATION</scope>
</reference>
<protein>
    <submittedName>
        <fullName evidence="2">Uncharacterized protein</fullName>
    </submittedName>
</protein>
<evidence type="ECO:0000313" key="3">
    <source>
        <dbReference type="Proteomes" id="UP000694424"/>
    </source>
</evidence>
<keyword evidence="3" id="KW-1185">Reference proteome</keyword>
<organism evidence="2 3">
    <name type="scientific">Apteryx owenii</name>
    <name type="common">Little spotted kiwi</name>
    <dbReference type="NCBI Taxonomy" id="8824"/>
    <lineage>
        <taxon>Eukaryota</taxon>
        <taxon>Metazoa</taxon>
        <taxon>Chordata</taxon>
        <taxon>Craniata</taxon>
        <taxon>Vertebrata</taxon>
        <taxon>Euteleostomi</taxon>
        <taxon>Archelosauria</taxon>
        <taxon>Archosauria</taxon>
        <taxon>Dinosauria</taxon>
        <taxon>Saurischia</taxon>
        <taxon>Theropoda</taxon>
        <taxon>Coelurosauria</taxon>
        <taxon>Aves</taxon>
        <taxon>Palaeognathae</taxon>
        <taxon>Apterygiformes</taxon>
        <taxon>Apterygidae</taxon>
        <taxon>Apteryx</taxon>
    </lineage>
</organism>
<reference evidence="2" key="1">
    <citation type="submission" date="2025-08" db="UniProtKB">
        <authorList>
            <consortium name="Ensembl"/>
        </authorList>
    </citation>
    <scope>IDENTIFICATION</scope>
</reference>
<dbReference type="Proteomes" id="UP000694424">
    <property type="component" value="Unplaced"/>
</dbReference>